<protein>
    <submittedName>
        <fullName evidence="4">Techylectin-5B-like</fullName>
    </submittedName>
</protein>
<keyword evidence="1" id="KW-1015">Disulfide bond</keyword>
<accession>A0A6P8HMW8</accession>
<dbReference type="PROSITE" id="PS51406">
    <property type="entry name" value="FIBRINOGEN_C_2"/>
    <property type="match status" value="1"/>
</dbReference>
<dbReference type="Pfam" id="PF00147">
    <property type="entry name" value="Fibrinogen_C"/>
    <property type="match status" value="1"/>
</dbReference>
<dbReference type="SUPFAM" id="SSF56496">
    <property type="entry name" value="Fibrinogen C-terminal domain-like"/>
    <property type="match status" value="1"/>
</dbReference>
<evidence type="ECO:0000259" key="2">
    <source>
        <dbReference type="PROSITE" id="PS51406"/>
    </source>
</evidence>
<evidence type="ECO:0000256" key="1">
    <source>
        <dbReference type="ARBA" id="ARBA00023157"/>
    </source>
</evidence>
<reference evidence="4" key="1">
    <citation type="submission" date="2025-08" db="UniProtKB">
        <authorList>
            <consortium name="RefSeq"/>
        </authorList>
    </citation>
    <scope>IDENTIFICATION</scope>
    <source>
        <tissue evidence="4">Tentacle</tissue>
    </source>
</reference>
<dbReference type="RefSeq" id="XP_031553992.1">
    <property type="nucleotide sequence ID" value="XM_031698132.1"/>
</dbReference>
<keyword evidence="3" id="KW-1185">Reference proteome</keyword>
<dbReference type="InterPro" id="IPR014716">
    <property type="entry name" value="Fibrinogen_a/b/g_C_1"/>
</dbReference>
<dbReference type="Proteomes" id="UP000515163">
    <property type="component" value="Unplaced"/>
</dbReference>
<dbReference type="AlphaFoldDB" id="A0A6P8HMW8"/>
<dbReference type="InParanoid" id="A0A6P8HMW8"/>
<organism evidence="3 4">
    <name type="scientific">Actinia tenebrosa</name>
    <name type="common">Australian red waratah sea anemone</name>
    <dbReference type="NCBI Taxonomy" id="6105"/>
    <lineage>
        <taxon>Eukaryota</taxon>
        <taxon>Metazoa</taxon>
        <taxon>Cnidaria</taxon>
        <taxon>Anthozoa</taxon>
        <taxon>Hexacorallia</taxon>
        <taxon>Actiniaria</taxon>
        <taxon>Actiniidae</taxon>
        <taxon>Actinia</taxon>
    </lineage>
</organism>
<evidence type="ECO:0000313" key="4">
    <source>
        <dbReference type="RefSeq" id="XP_031553992.1"/>
    </source>
</evidence>
<dbReference type="GO" id="GO:0005615">
    <property type="term" value="C:extracellular space"/>
    <property type="evidence" value="ECO:0007669"/>
    <property type="project" value="TreeGrafter"/>
</dbReference>
<dbReference type="GeneID" id="116291008"/>
<dbReference type="Gene3D" id="3.90.215.10">
    <property type="entry name" value="Gamma Fibrinogen, chain A, domain 1"/>
    <property type="match status" value="1"/>
</dbReference>
<dbReference type="PROSITE" id="PS00514">
    <property type="entry name" value="FIBRINOGEN_C_1"/>
    <property type="match status" value="1"/>
</dbReference>
<dbReference type="InterPro" id="IPR050373">
    <property type="entry name" value="Fibrinogen_C-term_domain"/>
</dbReference>
<dbReference type="SMART" id="SM00186">
    <property type="entry name" value="FBG"/>
    <property type="match status" value="1"/>
</dbReference>
<feature type="domain" description="Fibrinogen C-terminal" evidence="2">
    <location>
        <begin position="69"/>
        <end position="148"/>
    </location>
</feature>
<proteinExistence type="predicted"/>
<evidence type="ECO:0000313" key="3">
    <source>
        <dbReference type="Proteomes" id="UP000515163"/>
    </source>
</evidence>
<dbReference type="PANTHER" id="PTHR19143">
    <property type="entry name" value="FIBRINOGEN/TENASCIN/ANGIOPOEITIN"/>
    <property type="match status" value="1"/>
</dbReference>
<gene>
    <name evidence="4" type="primary">LOC116291008</name>
</gene>
<dbReference type="InterPro" id="IPR002181">
    <property type="entry name" value="Fibrinogen_a/b/g_C_dom"/>
</dbReference>
<sequence>MHKKSLNKLRISNHDLEIERGRYSSYKKVEERKCFHCTDIIEDERHFLIKCPLYSKLREEFLMQNNISTAGDSLSLHRGMAFTTKDCDNDANSGNCAVDYKGAWWYQSCHHSNLNGLYHHGKNAGAGVAWYHWTSYTAKRAEMKIRPV</sequence>
<name>A0A6P8HMW8_ACTTE</name>
<dbReference type="InterPro" id="IPR020837">
    <property type="entry name" value="Fibrinogen_CS"/>
</dbReference>
<dbReference type="KEGG" id="aten:116291008"/>
<dbReference type="OrthoDB" id="5971146at2759"/>
<dbReference type="InterPro" id="IPR036056">
    <property type="entry name" value="Fibrinogen-like_C"/>
</dbReference>